<evidence type="ECO:0000256" key="4">
    <source>
        <dbReference type="ARBA" id="ARBA00022692"/>
    </source>
</evidence>
<dbReference type="GO" id="GO:0022857">
    <property type="term" value="F:transmembrane transporter activity"/>
    <property type="evidence" value="ECO:0007669"/>
    <property type="project" value="InterPro"/>
</dbReference>
<dbReference type="GO" id="GO:0005886">
    <property type="term" value="C:plasma membrane"/>
    <property type="evidence" value="ECO:0007669"/>
    <property type="project" value="TreeGrafter"/>
</dbReference>
<dbReference type="Gene3D" id="1.10.4160.10">
    <property type="entry name" value="Hydantoin permease"/>
    <property type="match status" value="1"/>
</dbReference>
<evidence type="ECO:0000256" key="3">
    <source>
        <dbReference type="ARBA" id="ARBA00022448"/>
    </source>
</evidence>
<feature type="transmembrane region" description="Helical" evidence="8">
    <location>
        <begin position="239"/>
        <end position="260"/>
    </location>
</feature>
<keyword evidence="6 7" id="KW-0472">Membrane</keyword>
<keyword evidence="10" id="KW-1185">Reference proteome</keyword>
<feature type="transmembrane region" description="Helical" evidence="8">
    <location>
        <begin position="94"/>
        <end position="117"/>
    </location>
</feature>
<evidence type="ECO:0000256" key="1">
    <source>
        <dbReference type="ARBA" id="ARBA00004141"/>
    </source>
</evidence>
<evidence type="ECO:0000256" key="8">
    <source>
        <dbReference type="SAM" id="Phobius"/>
    </source>
</evidence>
<dbReference type="EMBL" id="AZGY01000004">
    <property type="protein sequence ID" value="KZZ98892.1"/>
    <property type="molecule type" value="Genomic_DNA"/>
</dbReference>
<evidence type="ECO:0000313" key="9">
    <source>
        <dbReference type="EMBL" id="KZZ98892.1"/>
    </source>
</evidence>
<dbReference type="Pfam" id="PF02133">
    <property type="entry name" value="Transp_cyt_pur"/>
    <property type="match status" value="1"/>
</dbReference>
<evidence type="ECO:0000256" key="2">
    <source>
        <dbReference type="ARBA" id="ARBA00008974"/>
    </source>
</evidence>
<dbReference type="AlphaFoldDB" id="A0A162IV96"/>
<comment type="similarity">
    <text evidence="2 7">Belongs to the purine-cytosine permease (2.A.39) family.</text>
</comment>
<evidence type="ECO:0000256" key="7">
    <source>
        <dbReference type="PIRNR" id="PIRNR002744"/>
    </source>
</evidence>
<sequence length="501" mass="53735">MVDHSTDRSQSGAASVADIQQNNTVLRFLVKVESSLEDGTNFEAMGIERVAENERQPPQVLNMIFFWFSVSFSPTLIQVGMVGPMLGLSVNTSIIITICATVMGSVVPALTATLCPLTGLRQIAISRYSLGLWGSRLAAILNIVINIGYSVIAAILGGQLLRAVSEGSLSLAVGIAVIIFVALIVSIFGYGIIHSFGRYAWPFALALICALYGQLAKFLSSASDLSLATGADLSGICLTYFATIFGVCAAWCTISGDYYVHYPSHTKKGLTFGLTYVGLLVPTIFVGVLGNLLGGIVRTNGELALVHDQAGTGGLILAIMSPPDAWGKLACVLFALSFLGNTIANIYSSALCMQLFGTHFIAVPRFFWCIILALVIFALAYGGRNVLEDIINNLLALLGYWTLAFAMILFIEHFCFRPRIGGYDLTIWQDAERLPVGLAGTVSLMIGIGFSFLGMCQTWYIAPVAKKIGNFGGDVGDELTLISVIIAYPVLRAIEIKYIGR</sequence>
<gene>
    <name evidence="9" type="ORF">AAL_02443</name>
</gene>
<evidence type="ECO:0000256" key="6">
    <source>
        <dbReference type="ARBA" id="ARBA00023136"/>
    </source>
</evidence>
<feature type="transmembrane region" description="Helical" evidence="8">
    <location>
        <begin position="436"/>
        <end position="461"/>
    </location>
</feature>
<organism evidence="9 10">
    <name type="scientific">Moelleriella libera RCEF 2490</name>
    <dbReference type="NCBI Taxonomy" id="1081109"/>
    <lineage>
        <taxon>Eukaryota</taxon>
        <taxon>Fungi</taxon>
        <taxon>Dikarya</taxon>
        <taxon>Ascomycota</taxon>
        <taxon>Pezizomycotina</taxon>
        <taxon>Sordariomycetes</taxon>
        <taxon>Hypocreomycetidae</taxon>
        <taxon>Hypocreales</taxon>
        <taxon>Clavicipitaceae</taxon>
        <taxon>Moelleriella</taxon>
    </lineage>
</organism>
<feature type="transmembrane region" description="Helical" evidence="8">
    <location>
        <begin position="325"/>
        <end position="348"/>
    </location>
</feature>
<dbReference type="PIRSF" id="PIRSF002744">
    <property type="entry name" value="Pur-cyt_permease"/>
    <property type="match status" value="1"/>
</dbReference>
<keyword evidence="4 8" id="KW-0812">Transmembrane</keyword>
<dbReference type="OrthoDB" id="5428495at2759"/>
<dbReference type="PANTHER" id="PTHR31806:SF7">
    <property type="entry name" value="TRANSPORTER, PUTATIVE (AFU_ORTHOLOGUE AFUA_2G04690)-RELATED"/>
    <property type="match status" value="1"/>
</dbReference>
<comment type="subcellular location">
    <subcellularLocation>
        <location evidence="1">Membrane</location>
        <topology evidence="1">Multi-pass membrane protein</topology>
    </subcellularLocation>
</comment>
<keyword evidence="3 7" id="KW-0813">Transport</keyword>
<evidence type="ECO:0000313" key="10">
    <source>
        <dbReference type="Proteomes" id="UP000078544"/>
    </source>
</evidence>
<evidence type="ECO:0000256" key="5">
    <source>
        <dbReference type="ARBA" id="ARBA00022989"/>
    </source>
</evidence>
<feature type="transmembrane region" description="Helical" evidence="8">
    <location>
        <begin position="64"/>
        <end position="88"/>
    </location>
</feature>
<dbReference type="InterPro" id="IPR001248">
    <property type="entry name" value="Pur-cyt_permease"/>
</dbReference>
<accession>A0A162IV96</accession>
<feature type="transmembrane region" description="Helical" evidence="8">
    <location>
        <begin position="272"/>
        <end position="293"/>
    </location>
</feature>
<reference evidence="9 10" key="1">
    <citation type="journal article" date="2016" name="Genome Biol. Evol.">
        <title>Divergent and convergent evolution of fungal pathogenicity.</title>
        <authorList>
            <person name="Shang Y."/>
            <person name="Xiao G."/>
            <person name="Zheng P."/>
            <person name="Cen K."/>
            <person name="Zhan S."/>
            <person name="Wang C."/>
        </authorList>
    </citation>
    <scope>NUCLEOTIDE SEQUENCE [LARGE SCALE GENOMIC DNA]</scope>
    <source>
        <strain evidence="9 10">RCEF 2490</strain>
    </source>
</reference>
<keyword evidence="5 8" id="KW-1133">Transmembrane helix</keyword>
<proteinExistence type="inferred from homology"/>
<name>A0A162IV96_9HYPO</name>
<feature type="transmembrane region" description="Helical" evidence="8">
    <location>
        <begin position="360"/>
        <end position="382"/>
    </location>
</feature>
<dbReference type="InterPro" id="IPR026030">
    <property type="entry name" value="Pur-cyt_permease_Fcy2/21/22"/>
</dbReference>
<feature type="transmembrane region" description="Helical" evidence="8">
    <location>
        <begin position="137"/>
        <end position="157"/>
    </location>
</feature>
<feature type="transmembrane region" description="Helical" evidence="8">
    <location>
        <begin position="394"/>
        <end position="415"/>
    </location>
</feature>
<protein>
    <submittedName>
        <fullName evidence="9">Permease, cytosine/purines, uracil, thiamine, allantoin</fullName>
    </submittedName>
</protein>
<dbReference type="PANTHER" id="PTHR31806">
    <property type="entry name" value="PURINE-CYTOSINE PERMEASE FCY2-RELATED"/>
    <property type="match status" value="1"/>
</dbReference>
<dbReference type="STRING" id="1081109.A0A162IV96"/>
<feature type="transmembrane region" description="Helical" evidence="8">
    <location>
        <begin position="169"/>
        <end position="192"/>
    </location>
</feature>
<dbReference type="GO" id="GO:0000329">
    <property type="term" value="C:fungal-type vacuole membrane"/>
    <property type="evidence" value="ECO:0007669"/>
    <property type="project" value="TreeGrafter"/>
</dbReference>
<dbReference type="Proteomes" id="UP000078544">
    <property type="component" value="Unassembled WGS sequence"/>
</dbReference>
<comment type="caution">
    <text evidence="9">The sequence shown here is derived from an EMBL/GenBank/DDBJ whole genome shotgun (WGS) entry which is preliminary data.</text>
</comment>